<evidence type="ECO:0000256" key="1">
    <source>
        <dbReference type="SAM" id="SignalP"/>
    </source>
</evidence>
<dbReference type="Proteomes" id="UP000318186">
    <property type="component" value="Unassembled WGS sequence"/>
</dbReference>
<evidence type="ECO:0000313" key="3">
    <source>
        <dbReference type="EMBL" id="TWG02801.1"/>
    </source>
</evidence>
<protein>
    <submittedName>
        <fullName evidence="4">DUF4097 domain-containing protein</fullName>
    </submittedName>
    <submittedName>
        <fullName evidence="3">Putative adhesin</fullName>
    </submittedName>
</protein>
<evidence type="ECO:0000259" key="2">
    <source>
        <dbReference type="Pfam" id="PF13349"/>
    </source>
</evidence>
<dbReference type="AlphaFoldDB" id="A0A561UTW4"/>
<dbReference type="OrthoDB" id="5243271at2"/>
<feature type="domain" description="DUF4097" evidence="2">
    <location>
        <begin position="45"/>
        <end position="250"/>
    </location>
</feature>
<dbReference type="Pfam" id="PF13349">
    <property type="entry name" value="DUF4097"/>
    <property type="match status" value="1"/>
</dbReference>
<organism evidence="3 5">
    <name type="scientific">Streptomyces brevispora</name>
    <dbReference type="NCBI Taxonomy" id="887462"/>
    <lineage>
        <taxon>Bacteria</taxon>
        <taxon>Bacillati</taxon>
        <taxon>Actinomycetota</taxon>
        <taxon>Actinomycetes</taxon>
        <taxon>Kitasatosporales</taxon>
        <taxon>Streptomycetaceae</taxon>
        <taxon>Streptomyces</taxon>
    </lineage>
</organism>
<evidence type="ECO:0000313" key="6">
    <source>
        <dbReference type="Proteomes" id="UP001330827"/>
    </source>
</evidence>
<keyword evidence="6" id="KW-1185">Reference proteome</keyword>
<gene>
    <name evidence="3" type="ORF">FHX80_111212</name>
    <name evidence="4" type="ORF">OIE64_26835</name>
</gene>
<dbReference type="Proteomes" id="UP001330827">
    <property type="component" value="Chromosome"/>
</dbReference>
<dbReference type="PROSITE" id="PS51257">
    <property type="entry name" value="PROKAR_LIPOPROTEIN"/>
    <property type="match status" value="1"/>
</dbReference>
<evidence type="ECO:0000313" key="5">
    <source>
        <dbReference type="Proteomes" id="UP000318186"/>
    </source>
</evidence>
<evidence type="ECO:0000313" key="4">
    <source>
        <dbReference type="EMBL" id="WSC16087.1"/>
    </source>
</evidence>
<sequence>MAARTRSLTALGGAALVALVATGCGNTDVADAPVEKKSFAYSGKSLTVNSDSSDLELVPADIKEIQVERQVSGAVPGSNPDLVWKLDGDTLTLKLKCTGISVNCKARYSVKVPRDVALTVGNDNGLIRATGFTTGLRAKTDNGEVRLKDMSGAELDLESDNGRIDGEGISAKSVTARTDNGEVRLNFTAVPDLLEAQSHDGGIRLGLPKAMYKVDTSAKKGDITVDVPQADDSTHVVTASTRNGDITIETAR</sequence>
<reference evidence="4 6" key="2">
    <citation type="submission" date="2022-10" db="EMBL/GenBank/DDBJ databases">
        <title>The complete genomes of actinobacterial strains from the NBC collection.</title>
        <authorList>
            <person name="Joergensen T.S."/>
            <person name="Alvarez Arevalo M."/>
            <person name="Sterndorff E.B."/>
            <person name="Faurdal D."/>
            <person name="Vuksanovic O."/>
            <person name="Mourched A.-S."/>
            <person name="Charusanti P."/>
            <person name="Shaw S."/>
            <person name="Blin K."/>
            <person name="Weber T."/>
        </authorList>
    </citation>
    <scope>NUCLEOTIDE SEQUENCE [LARGE SCALE GENOMIC DNA]</scope>
    <source>
        <strain evidence="4 6">NBC 01769</strain>
    </source>
</reference>
<name>A0A561UTW4_9ACTN</name>
<reference evidence="3 5" key="1">
    <citation type="submission" date="2019-06" db="EMBL/GenBank/DDBJ databases">
        <title>Sequencing the genomes of 1000 actinobacteria strains.</title>
        <authorList>
            <person name="Klenk H.-P."/>
        </authorList>
    </citation>
    <scope>NUCLEOTIDE SEQUENCE [LARGE SCALE GENOMIC DNA]</scope>
    <source>
        <strain evidence="3 5">DSM 42059</strain>
    </source>
</reference>
<feature type="signal peptide" evidence="1">
    <location>
        <begin position="1"/>
        <end position="23"/>
    </location>
</feature>
<dbReference type="EMBL" id="CP109114">
    <property type="protein sequence ID" value="WSC16087.1"/>
    <property type="molecule type" value="Genomic_DNA"/>
</dbReference>
<dbReference type="RefSeq" id="WP_145763253.1">
    <property type="nucleotide sequence ID" value="NZ_CP109114.1"/>
</dbReference>
<feature type="chain" id="PRO_5038547080" evidence="1">
    <location>
        <begin position="24"/>
        <end position="252"/>
    </location>
</feature>
<dbReference type="InterPro" id="IPR025164">
    <property type="entry name" value="Toastrack_DUF4097"/>
</dbReference>
<keyword evidence="1" id="KW-0732">Signal</keyword>
<proteinExistence type="predicted"/>
<accession>A0A561UTW4</accession>
<dbReference type="EMBL" id="VIWW01000001">
    <property type="protein sequence ID" value="TWG02801.1"/>
    <property type="molecule type" value="Genomic_DNA"/>
</dbReference>